<evidence type="ECO:0000256" key="4">
    <source>
        <dbReference type="PROSITE-ProRule" id="PRU00169"/>
    </source>
</evidence>
<dbReference type="SUPFAM" id="SSF52172">
    <property type="entry name" value="CheY-like"/>
    <property type="match status" value="1"/>
</dbReference>
<dbReference type="GO" id="GO:0000160">
    <property type="term" value="P:phosphorelay signal transduction system"/>
    <property type="evidence" value="ECO:0007669"/>
    <property type="project" value="InterPro"/>
</dbReference>
<dbReference type="InterPro" id="IPR053142">
    <property type="entry name" value="PchR_regulatory_protein"/>
</dbReference>
<dbReference type="PRINTS" id="PR00032">
    <property type="entry name" value="HTHARAC"/>
</dbReference>
<evidence type="ECO:0000313" key="8">
    <source>
        <dbReference type="Proteomes" id="UP000515680"/>
    </source>
</evidence>
<keyword evidence="1" id="KW-0805">Transcription regulation</keyword>
<dbReference type="GO" id="GO:0003700">
    <property type="term" value="F:DNA-binding transcription factor activity"/>
    <property type="evidence" value="ECO:0007669"/>
    <property type="project" value="InterPro"/>
</dbReference>
<dbReference type="SMART" id="SM00448">
    <property type="entry name" value="REC"/>
    <property type="match status" value="1"/>
</dbReference>
<dbReference type="Pfam" id="PF00072">
    <property type="entry name" value="Response_reg"/>
    <property type="match status" value="1"/>
</dbReference>
<protein>
    <recommendedName>
        <fullName evidence="9">AraC family transcriptional regulator</fullName>
    </recommendedName>
</protein>
<feature type="domain" description="HTH araC/xylS-type" evidence="5">
    <location>
        <begin position="131"/>
        <end position="229"/>
    </location>
</feature>
<evidence type="ECO:0000259" key="6">
    <source>
        <dbReference type="PROSITE" id="PS50110"/>
    </source>
</evidence>
<dbReference type="InterPro" id="IPR011006">
    <property type="entry name" value="CheY-like_superfamily"/>
</dbReference>
<dbReference type="SUPFAM" id="SSF46689">
    <property type="entry name" value="Homeodomain-like"/>
    <property type="match status" value="2"/>
</dbReference>
<dbReference type="InterPro" id="IPR020449">
    <property type="entry name" value="Tscrpt_reg_AraC-type_HTH"/>
</dbReference>
<name>A0A6S5TSU9_PSEPU</name>
<dbReference type="PANTHER" id="PTHR47893:SF1">
    <property type="entry name" value="REGULATORY PROTEIN PCHR"/>
    <property type="match status" value="1"/>
</dbReference>
<dbReference type="InterPro" id="IPR001789">
    <property type="entry name" value="Sig_transdc_resp-reg_receiver"/>
</dbReference>
<dbReference type="Pfam" id="PF12833">
    <property type="entry name" value="HTH_18"/>
    <property type="match status" value="1"/>
</dbReference>
<dbReference type="InterPro" id="IPR018060">
    <property type="entry name" value="HTH_AraC"/>
</dbReference>
<accession>A0A6S5TSU9</accession>
<dbReference type="Gene3D" id="3.40.50.2300">
    <property type="match status" value="1"/>
</dbReference>
<dbReference type="Proteomes" id="UP000515680">
    <property type="component" value="Chromosome"/>
</dbReference>
<reference evidence="7 8" key="1">
    <citation type="submission" date="2019-12" db="EMBL/GenBank/DDBJ databases">
        <title>complete genome sequences of Pseudomonas putida str. WP8-W18-CRE-01 isolated from wastewater treatment plant effluent.</title>
        <authorList>
            <person name="Sekizuka T."/>
            <person name="Itokawa K."/>
            <person name="Yatsu K."/>
            <person name="Inamine Y."/>
            <person name="Kuroda M."/>
        </authorList>
    </citation>
    <scope>NUCLEOTIDE SEQUENCE [LARGE SCALE GENOMIC DNA]</scope>
    <source>
        <strain evidence="7 8">WP8-W18-CRE-01</strain>
    </source>
</reference>
<feature type="domain" description="Response regulatory" evidence="6">
    <location>
        <begin position="1"/>
        <end position="105"/>
    </location>
</feature>
<evidence type="ECO:0000256" key="1">
    <source>
        <dbReference type="ARBA" id="ARBA00023015"/>
    </source>
</evidence>
<evidence type="ECO:0000313" key="7">
    <source>
        <dbReference type="EMBL" id="BBT39652.1"/>
    </source>
</evidence>
<keyword evidence="4" id="KW-0597">Phosphoprotein</keyword>
<dbReference type="PROSITE" id="PS50110">
    <property type="entry name" value="RESPONSE_REGULATORY"/>
    <property type="match status" value="1"/>
</dbReference>
<evidence type="ECO:0008006" key="9">
    <source>
        <dbReference type="Google" id="ProtNLM"/>
    </source>
</evidence>
<evidence type="ECO:0000256" key="3">
    <source>
        <dbReference type="ARBA" id="ARBA00023163"/>
    </source>
</evidence>
<evidence type="ECO:0000256" key="2">
    <source>
        <dbReference type="ARBA" id="ARBA00023125"/>
    </source>
</evidence>
<dbReference type="PROSITE" id="PS01124">
    <property type="entry name" value="HTH_ARAC_FAMILY_2"/>
    <property type="match status" value="1"/>
</dbReference>
<keyword evidence="3" id="KW-0804">Transcription</keyword>
<organism evidence="7 8">
    <name type="scientific">Pseudomonas putida</name>
    <name type="common">Arthrobacter siderocapsulatus</name>
    <dbReference type="NCBI Taxonomy" id="303"/>
    <lineage>
        <taxon>Bacteria</taxon>
        <taxon>Pseudomonadati</taxon>
        <taxon>Pseudomonadota</taxon>
        <taxon>Gammaproteobacteria</taxon>
        <taxon>Pseudomonadales</taxon>
        <taxon>Pseudomonadaceae</taxon>
        <taxon>Pseudomonas</taxon>
    </lineage>
</organism>
<dbReference type="Gene3D" id="1.10.10.60">
    <property type="entry name" value="Homeodomain-like"/>
    <property type="match status" value="1"/>
</dbReference>
<feature type="modified residue" description="4-aspartylphosphate" evidence="4">
    <location>
        <position position="38"/>
    </location>
</feature>
<dbReference type="AlphaFoldDB" id="A0A6S5TSU9"/>
<proteinExistence type="predicted"/>
<sequence length="239" mass="26604">MLLADYLQQQGCRVYLARNGQDAFKKVQLINPDIVLMDVLMPVCDGLTCCRMMQASALTRQIPVIFLTGAGMPDQRVQGLLCGAVDYIVKPFRLEEIRLRLVIHLRRKLDNASVNEHQAAPVRNLDNILFQTARNVLVNALSTTPDLHELAAQVGTNSKRLNEAFRQCAGVTVFEFLREERMKEACRLLSNTGLASQAIALEVGFTSGASFSTAFRDRYGLSPNQFRQSRGNLESGDVD</sequence>
<dbReference type="SMART" id="SM00342">
    <property type="entry name" value="HTH_ARAC"/>
    <property type="match status" value="1"/>
</dbReference>
<dbReference type="PANTHER" id="PTHR47893">
    <property type="entry name" value="REGULATORY PROTEIN PCHR"/>
    <property type="match status" value="1"/>
</dbReference>
<dbReference type="EMBL" id="AP022227">
    <property type="protein sequence ID" value="BBT39652.1"/>
    <property type="molecule type" value="Genomic_DNA"/>
</dbReference>
<dbReference type="InterPro" id="IPR009057">
    <property type="entry name" value="Homeodomain-like_sf"/>
</dbReference>
<dbReference type="GO" id="GO:0043565">
    <property type="term" value="F:sequence-specific DNA binding"/>
    <property type="evidence" value="ECO:0007669"/>
    <property type="project" value="InterPro"/>
</dbReference>
<evidence type="ECO:0000259" key="5">
    <source>
        <dbReference type="PROSITE" id="PS01124"/>
    </source>
</evidence>
<keyword evidence="2" id="KW-0238">DNA-binding</keyword>
<gene>
    <name evidence="7" type="ORF">WP8W18C01_19930</name>
</gene>